<evidence type="ECO:0000256" key="4">
    <source>
        <dbReference type="SAM" id="Coils"/>
    </source>
</evidence>
<name>A0AAN2BL24_9GAMM</name>
<dbReference type="GO" id="GO:0007165">
    <property type="term" value="P:signal transduction"/>
    <property type="evidence" value="ECO:0007669"/>
    <property type="project" value="UniProtKB-KW"/>
</dbReference>
<evidence type="ECO:0000256" key="1">
    <source>
        <dbReference type="ARBA" id="ARBA00004370"/>
    </source>
</evidence>
<dbReference type="KEGG" id="marq:MARGE09_P2766"/>
<reference evidence="6 7" key="1">
    <citation type="journal article" date="2022" name="IScience">
        <title>An ultrasensitive nanofiber-based assay for enzymatic hydrolysis and deep-sea microbial degradation of cellulose.</title>
        <authorList>
            <person name="Tsudome M."/>
            <person name="Tachioka M."/>
            <person name="Miyazaki M."/>
            <person name="Uchimura K."/>
            <person name="Tsuda M."/>
            <person name="Takaki Y."/>
            <person name="Deguchi S."/>
        </authorList>
    </citation>
    <scope>NUCLEOTIDE SEQUENCE [LARGE SCALE GENOMIC DNA]</scope>
    <source>
        <strain evidence="6 7">GE09</strain>
    </source>
</reference>
<accession>A0AAN2BL24</accession>
<dbReference type="InterPro" id="IPR004089">
    <property type="entry name" value="MCPsignal_dom"/>
</dbReference>
<gene>
    <name evidence="6" type="ORF">MARGE09_P2766</name>
</gene>
<feature type="coiled-coil region" evidence="4">
    <location>
        <begin position="28"/>
        <end position="100"/>
    </location>
</feature>
<keyword evidence="7" id="KW-1185">Reference proteome</keyword>
<dbReference type="AlphaFoldDB" id="A0AAN2BL24"/>
<dbReference type="Gene3D" id="1.10.287.950">
    <property type="entry name" value="Methyl-accepting chemotaxis protein"/>
    <property type="match status" value="1"/>
</dbReference>
<dbReference type="PROSITE" id="PS50111">
    <property type="entry name" value="CHEMOTAXIS_TRANSDUC_2"/>
    <property type="match status" value="1"/>
</dbReference>
<evidence type="ECO:0000256" key="3">
    <source>
        <dbReference type="PROSITE-ProRule" id="PRU00284"/>
    </source>
</evidence>
<proteinExistence type="predicted"/>
<keyword evidence="2 3" id="KW-0807">Transducer</keyword>
<dbReference type="SUPFAM" id="SSF58104">
    <property type="entry name" value="Methyl-accepting chemotaxis protein (MCP) signaling domain"/>
    <property type="match status" value="1"/>
</dbReference>
<dbReference type="Pfam" id="PF00015">
    <property type="entry name" value="MCPsignal"/>
    <property type="match status" value="1"/>
</dbReference>
<organism evidence="6 7">
    <name type="scientific">Marinagarivorans cellulosilyticus</name>
    <dbReference type="NCBI Taxonomy" id="2721545"/>
    <lineage>
        <taxon>Bacteria</taxon>
        <taxon>Pseudomonadati</taxon>
        <taxon>Pseudomonadota</taxon>
        <taxon>Gammaproteobacteria</taxon>
        <taxon>Cellvibrionales</taxon>
        <taxon>Cellvibrionaceae</taxon>
        <taxon>Marinagarivorans</taxon>
    </lineage>
</organism>
<dbReference type="PANTHER" id="PTHR32089">
    <property type="entry name" value="METHYL-ACCEPTING CHEMOTAXIS PROTEIN MCPB"/>
    <property type="match status" value="1"/>
</dbReference>
<dbReference type="Proteomes" id="UP001320119">
    <property type="component" value="Chromosome"/>
</dbReference>
<keyword evidence="4" id="KW-0175">Coiled coil</keyword>
<evidence type="ECO:0000259" key="5">
    <source>
        <dbReference type="PROSITE" id="PS50111"/>
    </source>
</evidence>
<protein>
    <submittedName>
        <fullName evidence="6">Methyl-accepting chemotaxis protein</fullName>
    </submittedName>
</protein>
<evidence type="ECO:0000313" key="7">
    <source>
        <dbReference type="Proteomes" id="UP001320119"/>
    </source>
</evidence>
<dbReference type="GO" id="GO:0006935">
    <property type="term" value="P:chemotaxis"/>
    <property type="evidence" value="ECO:0007669"/>
    <property type="project" value="UniProtKB-ARBA"/>
</dbReference>
<feature type="domain" description="Methyl-accepting transducer" evidence="5">
    <location>
        <begin position="58"/>
        <end position="253"/>
    </location>
</feature>
<evidence type="ECO:0000256" key="2">
    <source>
        <dbReference type="ARBA" id="ARBA00023224"/>
    </source>
</evidence>
<sequence length="253" mass="28454">MMAVVMLYLLLLVAAVLLVVSIFFAVQAAKARTALADKEHLAEQLRMQYDDAFSQLESTKATDLKTSELQAEVSELEKQNSNLRAQLDEIASRSSQLEQALRASQADLTRFNDHQNHNEVILQGLVKEMQRLKDLLLTFERWNLELTSLIDHNKMMQAQNEDFSTIVKQTIILALNASIEAARAGEYGRGFAVVADEVRSLAVKSEDLNNEYKSHLSKNEVITISTFQDIQASSQLILTAINNFSSRLNQIQL</sequence>
<dbReference type="EMBL" id="AP023086">
    <property type="protein sequence ID" value="BCD98565.1"/>
    <property type="molecule type" value="Genomic_DNA"/>
</dbReference>
<dbReference type="PANTHER" id="PTHR32089:SF112">
    <property type="entry name" value="LYSOZYME-LIKE PROTEIN-RELATED"/>
    <property type="match status" value="1"/>
</dbReference>
<dbReference type="GO" id="GO:0016020">
    <property type="term" value="C:membrane"/>
    <property type="evidence" value="ECO:0007669"/>
    <property type="project" value="UniProtKB-SubCell"/>
</dbReference>
<evidence type="ECO:0000313" key="6">
    <source>
        <dbReference type="EMBL" id="BCD98565.1"/>
    </source>
</evidence>
<comment type="subcellular location">
    <subcellularLocation>
        <location evidence="1">Membrane</location>
    </subcellularLocation>
</comment>